<keyword evidence="1" id="KW-0472">Membrane</keyword>
<name>A0A0F9MEZ8_9ZZZZ</name>
<gene>
    <name evidence="3" type="ORF">LCGC14_1468280</name>
</gene>
<evidence type="ECO:0000313" key="3">
    <source>
        <dbReference type="EMBL" id="KKM67727.1"/>
    </source>
</evidence>
<evidence type="ECO:0000259" key="2">
    <source>
        <dbReference type="Pfam" id="PF07589"/>
    </source>
</evidence>
<keyword evidence="1" id="KW-1133">Transmembrane helix</keyword>
<comment type="caution">
    <text evidence="3">The sequence shown here is derived from an EMBL/GenBank/DDBJ whole genome shotgun (WGS) entry which is preliminary data.</text>
</comment>
<proteinExistence type="predicted"/>
<accession>A0A0F9MEZ8</accession>
<evidence type="ECO:0000256" key="1">
    <source>
        <dbReference type="SAM" id="Phobius"/>
    </source>
</evidence>
<organism evidence="3">
    <name type="scientific">marine sediment metagenome</name>
    <dbReference type="NCBI Taxonomy" id="412755"/>
    <lineage>
        <taxon>unclassified sequences</taxon>
        <taxon>metagenomes</taxon>
        <taxon>ecological metagenomes</taxon>
    </lineage>
</organism>
<feature type="domain" description="Ice-binding protein C-terminal" evidence="2">
    <location>
        <begin position="208"/>
        <end position="229"/>
    </location>
</feature>
<sequence length="233" mass="26061">MNKPLAVVGLTFILFYSVISSTAYVAIGFTAEVTEFKDPRGWLGEPIPIGTQFTGFYMYDTLTPDSIPDNLQANQYYHIGETPCGFYVILPLGDNYFMTDNMNANFKMTISNNIDLPGDTPPNYDIYAFSSYNNISLENGVSVDLINWTLEGSEDTIDSRDLPLHAPTLIDWDVDWGLTIMGNMPGCECFDEFSIQSIVLEVHDLFVVPEPATILILGMGCLFVIRKRKSNKC</sequence>
<feature type="transmembrane region" description="Helical" evidence="1">
    <location>
        <begin position="205"/>
        <end position="225"/>
    </location>
</feature>
<dbReference type="InterPro" id="IPR013424">
    <property type="entry name" value="Ice-binding_C"/>
</dbReference>
<reference evidence="3" key="1">
    <citation type="journal article" date="2015" name="Nature">
        <title>Complex archaea that bridge the gap between prokaryotes and eukaryotes.</title>
        <authorList>
            <person name="Spang A."/>
            <person name="Saw J.H."/>
            <person name="Jorgensen S.L."/>
            <person name="Zaremba-Niedzwiedzka K."/>
            <person name="Martijn J."/>
            <person name="Lind A.E."/>
            <person name="van Eijk R."/>
            <person name="Schleper C."/>
            <person name="Guy L."/>
            <person name="Ettema T.J."/>
        </authorList>
    </citation>
    <scope>NUCLEOTIDE SEQUENCE</scope>
</reference>
<dbReference type="EMBL" id="LAZR01010299">
    <property type="protein sequence ID" value="KKM67727.1"/>
    <property type="molecule type" value="Genomic_DNA"/>
</dbReference>
<dbReference type="NCBIfam" id="TIGR02595">
    <property type="entry name" value="PEP_CTERM"/>
    <property type="match status" value="1"/>
</dbReference>
<protein>
    <recommendedName>
        <fullName evidence="2">Ice-binding protein C-terminal domain-containing protein</fullName>
    </recommendedName>
</protein>
<dbReference type="AlphaFoldDB" id="A0A0F9MEZ8"/>
<keyword evidence="1" id="KW-0812">Transmembrane</keyword>
<dbReference type="Pfam" id="PF07589">
    <property type="entry name" value="PEP-CTERM"/>
    <property type="match status" value="1"/>
</dbReference>